<accession>A0A141DZV9</accession>
<evidence type="ECO:0000313" key="1">
    <source>
        <dbReference type="EMBL" id="ALA47018.1"/>
    </source>
</evidence>
<dbReference type="Proteomes" id="UP000202889">
    <property type="component" value="Segment"/>
</dbReference>
<organism evidence="1 2">
    <name type="scientific">Streptococcus phage phiARI0468-1</name>
    <dbReference type="NCBI Taxonomy" id="1701827"/>
    <lineage>
        <taxon>Viruses</taxon>
        <taxon>Duplodnaviria</taxon>
        <taxon>Heunggongvirae</taxon>
        <taxon>Uroviricota</taxon>
        <taxon>Caudoviricetes</taxon>
        <taxon>Ferrettivirinae</taxon>
        <taxon>Hinxtonvirus</taxon>
        <taxon>Hinxtonvirus ARI04681</taxon>
    </lineage>
</organism>
<evidence type="ECO:0000313" key="2">
    <source>
        <dbReference type="Proteomes" id="UP000202889"/>
    </source>
</evidence>
<sequence length="167" mass="19349">MWVVSMTEIEKISEELAEYGVPDELIGKIEDLLATLYGEKRKLEIEKSWDISPESMGRVTMDIRKISDSVAIYSDGKKLQVIHNLGDEFILDFNVGEDSVWNLNGQVVEIIDMIEPVFKVFSFCSKSGEGMQRLKHAIVHFEIFEQYIRDNQEDLMIWWHNPGGEYD</sequence>
<dbReference type="EMBL" id="KT337355">
    <property type="protein sequence ID" value="ALA47018.1"/>
    <property type="molecule type" value="Genomic_DNA"/>
</dbReference>
<gene>
    <name evidence="1" type="ORF">phiARI0468-1_36</name>
</gene>
<dbReference type="OrthoDB" id="10415at10239"/>
<keyword evidence="2" id="KW-1185">Reference proteome</keyword>
<dbReference type="GeneID" id="30308730"/>
<dbReference type="RefSeq" id="YP_009323507.1">
    <property type="nucleotide sequence ID" value="NC_031929.1"/>
</dbReference>
<protein>
    <submittedName>
        <fullName evidence="1">Uncharacterized protein</fullName>
    </submittedName>
</protein>
<reference evidence="1 2" key="1">
    <citation type="journal article" date="2016" name="PLoS Biol.">
        <title>Horizontal DNA Transfer Mechanisms of Bacteria as Weapons of Intragenomic Conflict.</title>
        <authorList>
            <person name="Croucher N.J."/>
            <person name="Mostowy R."/>
            <person name="Wymant C."/>
            <person name="Turner P."/>
            <person name="Bentley S.D."/>
            <person name="Fraser C."/>
        </authorList>
    </citation>
    <scope>NUCLEOTIDE SEQUENCE [LARGE SCALE GENOMIC DNA]</scope>
</reference>
<name>A0A141DZV9_9CAUD</name>
<proteinExistence type="predicted"/>
<dbReference type="KEGG" id="vg:30308730"/>